<protein>
    <submittedName>
        <fullName evidence="2">Globin-sensor domain-containing protein</fullName>
    </submittedName>
</protein>
<gene>
    <name evidence="2" type="ORF">SCAR479_03429</name>
</gene>
<evidence type="ECO:0000259" key="1">
    <source>
        <dbReference type="PROSITE" id="PS50035"/>
    </source>
</evidence>
<organism evidence="2 3">
    <name type="scientific">Seiridium cardinale</name>
    <dbReference type="NCBI Taxonomy" id="138064"/>
    <lineage>
        <taxon>Eukaryota</taxon>
        <taxon>Fungi</taxon>
        <taxon>Dikarya</taxon>
        <taxon>Ascomycota</taxon>
        <taxon>Pezizomycotina</taxon>
        <taxon>Sordariomycetes</taxon>
        <taxon>Xylariomycetidae</taxon>
        <taxon>Amphisphaeriales</taxon>
        <taxon>Sporocadaceae</taxon>
        <taxon>Seiridium</taxon>
    </lineage>
</organism>
<evidence type="ECO:0000313" key="3">
    <source>
        <dbReference type="Proteomes" id="UP001465668"/>
    </source>
</evidence>
<comment type="caution">
    <text evidence="2">The sequence shown here is derived from an EMBL/GenBank/DDBJ whole genome shotgun (WGS) entry which is preliminary data.</text>
</comment>
<feature type="domain" description="PLD phosphodiesterase" evidence="1">
    <location>
        <begin position="5"/>
        <end position="32"/>
    </location>
</feature>
<dbReference type="PROSITE" id="PS50035">
    <property type="entry name" value="PLD"/>
    <property type="match status" value="1"/>
</dbReference>
<dbReference type="EMBL" id="JARVKM010000009">
    <property type="protein sequence ID" value="KAK9779822.1"/>
    <property type="molecule type" value="Genomic_DNA"/>
</dbReference>
<reference evidence="2 3" key="1">
    <citation type="submission" date="2024-02" db="EMBL/GenBank/DDBJ databases">
        <title>First draft genome assembly of two strains of Seiridium cardinale.</title>
        <authorList>
            <person name="Emiliani G."/>
            <person name="Scali E."/>
        </authorList>
    </citation>
    <scope>NUCLEOTIDE SEQUENCE [LARGE SCALE GENOMIC DNA]</scope>
    <source>
        <strain evidence="2 3">BM-138-000479</strain>
    </source>
</reference>
<sequence length="211" mass="25042">MSSRVHEFFHHRPFIVDNTTGYVASRGINEDYPHCRIGVTNSFKSTFQDHSAEVEAAWKDYLVEYLMSNMTSRYPRFYEVQERLDFILHEENTPDYMHFSQNFYKAHANWDQLDHVCGFIIRLQNLRMDCEDKGEYADSWTKSTFWGSAYLLWELLHYFHCQEQDEEIKKGGTLGDAIKEQRDTSMPQFAAPPPSQTAQMSCPRFHFPRLW</sequence>
<evidence type="ECO:0000313" key="2">
    <source>
        <dbReference type="EMBL" id="KAK9779822.1"/>
    </source>
</evidence>
<proteinExistence type="predicted"/>
<name>A0ABR2Y184_9PEZI</name>
<accession>A0ABR2Y184</accession>
<dbReference type="InterPro" id="IPR001736">
    <property type="entry name" value="PLipase_D/transphosphatidylase"/>
</dbReference>
<dbReference type="Proteomes" id="UP001465668">
    <property type="component" value="Unassembled WGS sequence"/>
</dbReference>
<keyword evidence="3" id="KW-1185">Reference proteome</keyword>